<dbReference type="Pfam" id="PF13419">
    <property type="entry name" value="HAD_2"/>
    <property type="match status" value="1"/>
</dbReference>
<dbReference type="Gene3D" id="3.40.50.1000">
    <property type="entry name" value="HAD superfamily/HAD-like"/>
    <property type="match status" value="1"/>
</dbReference>
<keyword evidence="2" id="KW-1185">Reference proteome</keyword>
<dbReference type="PANTHER" id="PTHR43434:SF20">
    <property type="entry name" value="5'-NUCLEOTIDASE"/>
    <property type="match status" value="1"/>
</dbReference>
<dbReference type="AlphaFoldDB" id="A0A839RSQ4"/>
<dbReference type="EMBL" id="JACHWS010000003">
    <property type="protein sequence ID" value="MBB3038953.1"/>
    <property type="molecule type" value="Genomic_DNA"/>
</dbReference>
<dbReference type="SFLD" id="SFLDS00003">
    <property type="entry name" value="Haloacid_Dehalogenase"/>
    <property type="match status" value="1"/>
</dbReference>
<dbReference type="PANTHER" id="PTHR43434">
    <property type="entry name" value="PHOSPHOGLYCOLATE PHOSPHATASE"/>
    <property type="match status" value="1"/>
</dbReference>
<dbReference type="InterPro" id="IPR006439">
    <property type="entry name" value="HAD-SF_hydro_IA"/>
</dbReference>
<dbReference type="RefSeq" id="WP_064439244.1">
    <property type="nucleotide sequence ID" value="NZ_BDDI01000004.1"/>
</dbReference>
<dbReference type="InterPro" id="IPR041492">
    <property type="entry name" value="HAD_2"/>
</dbReference>
<dbReference type="Proteomes" id="UP000567922">
    <property type="component" value="Unassembled WGS sequence"/>
</dbReference>
<dbReference type="GO" id="GO:0008967">
    <property type="term" value="F:phosphoglycolate phosphatase activity"/>
    <property type="evidence" value="ECO:0007669"/>
    <property type="project" value="UniProtKB-EC"/>
</dbReference>
<comment type="caution">
    <text evidence="1">The sequence shown here is derived from an EMBL/GenBank/DDBJ whole genome shotgun (WGS) entry which is preliminary data.</text>
</comment>
<evidence type="ECO:0000313" key="2">
    <source>
        <dbReference type="Proteomes" id="UP000567922"/>
    </source>
</evidence>
<proteinExistence type="predicted"/>
<dbReference type="InterPro" id="IPR050155">
    <property type="entry name" value="HAD-like_hydrolase_sf"/>
</dbReference>
<dbReference type="Gene3D" id="1.10.150.240">
    <property type="entry name" value="Putative phosphatase, domain 2"/>
    <property type="match status" value="1"/>
</dbReference>
<reference evidence="1 2" key="1">
    <citation type="submission" date="2020-08" db="EMBL/GenBank/DDBJ databases">
        <title>Sequencing the genomes of 1000 actinobacteria strains.</title>
        <authorList>
            <person name="Klenk H.-P."/>
        </authorList>
    </citation>
    <scope>NUCLEOTIDE SEQUENCE [LARGE SCALE GENOMIC DNA]</scope>
    <source>
        <strain evidence="1 2">DSM 45258</strain>
    </source>
</reference>
<dbReference type="EC" id="3.1.3.18" evidence="1"/>
<organism evidence="1 2">
    <name type="scientific">Hoyosella altamirensis</name>
    <dbReference type="NCBI Taxonomy" id="616997"/>
    <lineage>
        <taxon>Bacteria</taxon>
        <taxon>Bacillati</taxon>
        <taxon>Actinomycetota</taxon>
        <taxon>Actinomycetes</taxon>
        <taxon>Mycobacteriales</taxon>
        <taxon>Hoyosellaceae</taxon>
        <taxon>Hoyosella</taxon>
    </lineage>
</organism>
<dbReference type="GO" id="GO:0005829">
    <property type="term" value="C:cytosol"/>
    <property type="evidence" value="ECO:0007669"/>
    <property type="project" value="TreeGrafter"/>
</dbReference>
<evidence type="ECO:0000313" key="1">
    <source>
        <dbReference type="EMBL" id="MBB3038953.1"/>
    </source>
</evidence>
<dbReference type="InterPro" id="IPR023198">
    <property type="entry name" value="PGP-like_dom2"/>
</dbReference>
<dbReference type="NCBIfam" id="TIGR01549">
    <property type="entry name" value="HAD-SF-IA-v1"/>
    <property type="match status" value="1"/>
</dbReference>
<dbReference type="InterPro" id="IPR023214">
    <property type="entry name" value="HAD_sf"/>
</dbReference>
<dbReference type="SUPFAM" id="SSF56784">
    <property type="entry name" value="HAD-like"/>
    <property type="match status" value="1"/>
</dbReference>
<keyword evidence="1" id="KW-0378">Hydrolase</keyword>
<sequence>MSSVQLLRPVVLFDLDGTLTDSAPGVMTSFLSALERIGKEPPAGMNVLDVVGPPMIDTLTGLGLRKPAIDAALAAYHERYDSVGWSEATLFDGMQNLLAELDQTGARIALSTSKAEKYARRMLEHFDIGKHFDFIGGASDDGTRRRKADVIRHTLENLGVTANGQSLGDDVVMVGDRVHDITGAKTFGIPTAAVTWGYGPASEHCEAQWTVDSAAELRELLLPAS</sequence>
<dbReference type="InterPro" id="IPR036412">
    <property type="entry name" value="HAD-like_sf"/>
</dbReference>
<dbReference type="SFLD" id="SFLDG01129">
    <property type="entry name" value="C1.5:_HAD__Beta-PGM__Phosphata"/>
    <property type="match status" value="1"/>
</dbReference>
<dbReference type="OrthoDB" id="9776368at2"/>
<accession>A0A839RSQ4</accession>
<name>A0A839RSQ4_9ACTN</name>
<protein>
    <submittedName>
        <fullName evidence="1">Phosphoglycolate phosphatase</fullName>
        <ecNumber evidence="1">3.1.3.18</ecNumber>
    </submittedName>
</protein>
<gene>
    <name evidence="1" type="ORF">FHU29_003422</name>
</gene>
<dbReference type="GO" id="GO:0004713">
    <property type="term" value="F:protein tyrosine kinase activity"/>
    <property type="evidence" value="ECO:0007669"/>
    <property type="project" value="TreeGrafter"/>
</dbReference>